<gene>
    <name evidence="1" type="ORF">CK820_G0040837</name>
</gene>
<organism evidence="1 2">
    <name type="scientific">Pan troglodytes</name>
    <name type="common">Chimpanzee</name>
    <dbReference type="NCBI Taxonomy" id="9598"/>
    <lineage>
        <taxon>Eukaryota</taxon>
        <taxon>Metazoa</taxon>
        <taxon>Chordata</taxon>
        <taxon>Craniata</taxon>
        <taxon>Vertebrata</taxon>
        <taxon>Euteleostomi</taxon>
        <taxon>Mammalia</taxon>
        <taxon>Eutheria</taxon>
        <taxon>Euarchontoglires</taxon>
        <taxon>Primates</taxon>
        <taxon>Haplorrhini</taxon>
        <taxon>Catarrhini</taxon>
        <taxon>Hominidae</taxon>
        <taxon>Pan</taxon>
    </lineage>
</organism>
<comment type="caution">
    <text evidence="1">The sequence shown here is derived from an EMBL/GenBank/DDBJ whole genome shotgun (WGS) entry which is preliminary data.</text>
</comment>
<sequence length="60" mass="6193">MEALPPVRSSLLGILLQVMRLSVLRQGLALSPSLECSGAGSAHCSLQLPVSSNPPHSASK</sequence>
<dbReference type="Pfam" id="PF15164">
    <property type="entry name" value="WBS28"/>
    <property type="match status" value="1"/>
</dbReference>
<evidence type="ECO:0000313" key="1">
    <source>
        <dbReference type="EMBL" id="PNI92529.1"/>
    </source>
</evidence>
<dbReference type="InterPro" id="IPR029166">
    <property type="entry name" value="WBS28"/>
</dbReference>
<proteinExistence type="predicted"/>
<accession>A0A2J8Q8D6</accession>
<name>A0A2J8Q8D6_PANTR</name>
<dbReference type="Proteomes" id="UP000236370">
    <property type="component" value="Unassembled WGS sequence"/>
</dbReference>
<protein>
    <submittedName>
        <fullName evidence="1">TMEM270 isoform 2</fullName>
    </submittedName>
</protein>
<dbReference type="EMBL" id="NBAG03000068">
    <property type="protein sequence ID" value="PNI92529.1"/>
    <property type="molecule type" value="Genomic_DNA"/>
</dbReference>
<reference evidence="1 2" key="1">
    <citation type="submission" date="2017-12" db="EMBL/GenBank/DDBJ databases">
        <title>High-resolution comparative analysis of great ape genomes.</title>
        <authorList>
            <person name="Pollen A."/>
            <person name="Hastie A."/>
            <person name="Hormozdiari F."/>
            <person name="Dougherty M."/>
            <person name="Liu R."/>
            <person name="Chaisson M."/>
            <person name="Hoppe E."/>
            <person name="Hill C."/>
            <person name="Pang A."/>
            <person name="Hillier L."/>
            <person name="Baker C."/>
            <person name="Armstrong J."/>
            <person name="Shendure J."/>
            <person name="Paten B."/>
            <person name="Wilson R."/>
            <person name="Chao H."/>
            <person name="Schneider V."/>
            <person name="Ventura M."/>
            <person name="Kronenberg Z."/>
            <person name="Murali S."/>
            <person name="Gordon D."/>
            <person name="Cantsilieris S."/>
            <person name="Munson K."/>
            <person name="Nelson B."/>
            <person name="Raja A."/>
            <person name="Underwood J."/>
            <person name="Diekhans M."/>
            <person name="Fiddes I."/>
            <person name="Haussler D."/>
            <person name="Eichler E."/>
        </authorList>
    </citation>
    <scope>NUCLEOTIDE SEQUENCE [LARGE SCALE GENOMIC DNA]</scope>
    <source>
        <strain evidence="1">Yerkes chimp pedigree #C0471</strain>
    </source>
</reference>
<dbReference type="AlphaFoldDB" id="A0A2J8Q8D6"/>
<evidence type="ECO:0000313" key="2">
    <source>
        <dbReference type="Proteomes" id="UP000236370"/>
    </source>
</evidence>